<dbReference type="AlphaFoldDB" id="T1BEF3"/>
<dbReference type="EMBL" id="AUZX01004265">
    <property type="protein sequence ID" value="EQD71311.1"/>
    <property type="molecule type" value="Genomic_DNA"/>
</dbReference>
<dbReference type="Pfam" id="PF14236">
    <property type="entry name" value="DruA"/>
    <property type="match status" value="1"/>
</dbReference>
<dbReference type="InterPro" id="IPR025639">
    <property type="entry name" value="DruA"/>
</dbReference>
<reference evidence="1" key="2">
    <citation type="journal article" date="2014" name="ISME J.">
        <title>Microbial stratification in low pH oxic and suboxic macroscopic growths along an acid mine drainage.</title>
        <authorList>
            <person name="Mendez-Garcia C."/>
            <person name="Mesa V."/>
            <person name="Sprenger R.R."/>
            <person name="Richter M."/>
            <person name="Diez M.S."/>
            <person name="Solano J."/>
            <person name="Bargiela R."/>
            <person name="Golyshina O.V."/>
            <person name="Manteca A."/>
            <person name="Ramos J.L."/>
            <person name="Gallego J.R."/>
            <person name="Llorente I."/>
            <person name="Martins Dos Santos V.A."/>
            <person name="Jensen O.N."/>
            <person name="Pelaez A.I."/>
            <person name="Sanchez J."/>
            <person name="Ferrer M."/>
        </authorList>
    </citation>
    <scope>NUCLEOTIDE SEQUENCE</scope>
</reference>
<sequence>MALFAWSSAPRHLGPRDRFLGWSPAVRRQNIAGIAYNARYLILPWVEVGHLASHLLGRMTRVLSGEWQRIYGHPVYWAETFIDRTRYRGTCYRAANWRYLGQTQGRGKDDLTHRANRTLKDILGLPLCRDFRERLLHVP</sequence>
<organism evidence="1">
    <name type="scientific">mine drainage metagenome</name>
    <dbReference type="NCBI Taxonomy" id="410659"/>
    <lineage>
        <taxon>unclassified sequences</taxon>
        <taxon>metagenomes</taxon>
        <taxon>ecological metagenomes</taxon>
    </lineage>
</organism>
<evidence type="ECO:0000313" key="1">
    <source>
        <dbReference type="EMBL" id="EQD71311.1"/>
    </source>
</evidence>
<reference evidence="1" key="1">
    <citation type="submission" date="2013-08" db="EMBL/GenBank/DDBJ databases">
        <authorList>
            <person name="Mendez C."/>
            <person name="Richter M."/>
            <person name="Ferrer M."/>
            <person name="Sanchez J."/>
        </authorList>
    </citation>
    <scope>NUCLEOTIDE SEQUENCE</scope>
</reference>
<comment type="caution">
    <text evidence="1">The sequence shown here is derived from an EMBL/GenBank/DDBJ whole genome shotgun (WGS) entry which is preliminary data.</text>
</comment>
<gene>
    <name evidence="1" type="ORF">B1A_05848</name>
</gene>
<name>T1BEF3_9ZZZZ</name>
<proteinExistence type="predicted"/>
<accession>T1BEF3</accession>
<protein>
    <submittedName>
        <fullName evidence="1">Uncharacterized protein</fullName>
    </submittedName>
</protein>